<sequence>MEYEFIRDTQGRLKAKVAMGQEVFGRWLSEELGTDLTRLEALLADIAALESGDKEQVSHYGPGFSLHLESEEVELVDNALRFEFDEGLEPDLSYYDDESLGGCGLVDFAQLLRAWQQFVLQA</sequence>
<accession>A0ABP8QB54</accession>
<dbReference type="Pfam" id="PF06062">
    <property type="entry name" value="UPF0231"/>
    <property type="match status" value="1"/>
</dbReference>
<dbReference type="EMBL" id="BAABFC010000013">
    <property type="protein sequence ID" value="GAA4500151.1"/>
    <property type="molecule type" value="Genomic_DNA"/>
</dbReference>
<protein>
    <submittedName>
        <fullName evidence="2">YacL family protein</fullName>
    </submittedName>
</protein>
<reference evidence="3" key="1">
    <citation type="journal article" date="2019" name="Int. J. Syst. Evol. Microbiol.">
        <title>The Global Catalogue of Microorganisms (GCM) 10K type strain sequencing project: providing services to taxonomists for standard genome sequencing and annotation.</title>
        <authorList>
            <consortium name="The Broad Institute Genomics Platform"/>
            <consortium name="The Broad Institute Genome Sequencing Center for Infectious Disease"/>
            <person name="Wu L."/>
            <person name="Ma J."/>
        </authorList>
    </citation>
    <scope>NUCLEOTIDE SEQUENCE [LARGE SCALE GENOMIC DNA]</scope>
    <source>
        <strain evidence="3">JCM 32226</strain>
    </source>
</reference>
<dbReference type="PIRSF" id="PIRSF006287">
    <property type="entry name" value="UCP006287"/>
    <property type="match status" value="1"/>
</dbReference>
<organism evidence="2 3">
    <name type="scientific">Pseudaeromonas paramecii</name>
    <dbReference type="NCBI Taxonomy" id="2138166"/>
    <lineage>
        <taxon>Bacteria</taxon>
        <taxon>Pseudomonadati</taxon>
        <taxon>Pseudomonadota</taxon>
        <taxon>Gammaproteobacteria</taxon>
        <taxon>Aeromonadales</taxon>
        <taxon>Aeromonadaceae</taxon>
        <taxon>Pseudaeromonas</taxon>
    </lineage>
</organism>
<comment type="caution">
    <text evidence="2">The sequence shown here is derived from an EMBL/GenBank/DDBJ whole genome shotgun (WGS) entry which is preliminary data.</text>
</comment>
<evidence type="ECO:0000313" key="2">
    <source>
        <dbReference type="EMBL" id="GAA4500151.1"/>
    </source>
</evidence>
<comment type="similarity">
    <text evidence="1">Belongs to the UPF0231 family.</text>
</comment>
<proteinExistence type="inferred from homology"/>
<keyword evidence="3" id="KW-1185">Reference proteome</keyword>
<dbReference type="InterPro" id="IPR008249">
    <property type="entry name" value="UPF0231"/>
</dbReference>
<name>A0ABP8QB54_9GAMM</name>
<evidence type="ECO:0000313" key="3">
    <source>
        <dbReference type="Proteomes" id="UP001501321"/>
    </source>
</evidence>
<dbReference type="RefSeq" id="WP_345012891.1">
    <property type="nucleotide sequence ID" value="NZ_BAABFC010000013.1"/>
</dbReference>
<gene>
    <name evidence="2" type="ORF">GCM10023095_21420</name>
</gene>
<evidence type="ECO:0000256" key="1">
    <source>
        <dbReference type="ARBA" id="ARBA00005367"/>
    </source>
</evidence>
<dbReference type="Proteomes" id="UP001501321">
    <property type="component" value="Unassembled WGS sequence"/>
</dbReference>